<evidence type="ECO:0000256" key="1">
    <source>
        <dbReference type="SAM" id="MobiDB-lite"/>
    </source>
</evidence>
<feature type="region of interest" description="Disordered" evidence="1">
    <location>
        <begin position="60"/>
        <end position="79"/>
    </location>
</feature>
<name>A0A167W5L4_9AGAM</name>
<feature type="region of interest" description="Disordered" evidence="1">
    <location>
        <begin position="1"/>
        <end position="26"/>
    </location>
</feature>
<dbReference type="OrthoDB" id="242910at2759"/>
<organism evidence="2">
    <name type="scientific">Athelia psychrophila</name>
    <dbReference type="NCBI Taxonomy" id="1759441"/>
    <lineage>
        <taxon>Eukaryota</taxon>
        <taxon>Fungi</taxon>
        <taxon>Dikarya</taxon>
        <taxon>Basidiomycota</taxon>
        <taxon>Agaricomycotina</taxon>
        <taxon>Agaricomycetes</taxon>
        <taxon>Agaricomycetidae</taxon>
        <taxon>Atheliales</taxon>
        <taxon>Atheliaceae</taxon>
        <taxon>Athelia</taxon>
    </lineage>
</organism>
<dbReference type="AlphaFoldDB" id="A0A167W5L4"/>
<sequence>MRHDFGRSRGPHPPAKRRPSELRFPRWNKTHRSNAHCSAWIALGRVEAWDIEESTLEIHTTGTDSESLKPDSVSYAPGPANTAALEAESSPAAHANLNLLPKNN</sequence>
<evidence type="ECO:0000313" key="2">
    <source>
        <dbReference type="EMBL" id="KZP05720.1"/>
    </source>
</evidence>
<gene>
    <name evidence="2" type="ORF">FIBSPDRAFT_877199</name>
</gene>
<reference evidence="2" key="1">
    <citation type="journal article" date="2016" name="Mol. Biol. Evol.">
        <title>Comparative Genomics of Early-Diverging Mushroom-Forming Fungi Provides Insights into the Origins of Lignocellulose Decay Capabilities.</title>
        <authorList>
            <person name="Nagy L.G."/>
            <person name="Riley R."/>
            <person name="Tritt A."/>
            <person name="Adam C."/>
            <person name="Daum C."/>
            <person name="Floudas D."/>
            <person name="Sun H."/>
            <person name="Yadav J.S."/>
            <person name="Pangilinan J."/>
            <person name="Larsson K.H."/>
            <person name="Matsuura K."/>
            <person name="Barry K."/>
            <person name="Labutti K."/>
            <person name="Kuo R."/>
            <person name="Ohm R.A."/>
            <person name="Bhattacharya S.S."/>
            <person name="Shirouzu T."/>
            <person name="Yoshinaga Y."/>
            <person name="Martin F.M."/>
            <person name="Grigoriev I.V."/>
            <person name="Hibbett D.S."/>
        </authorList>
    </citation>
    <scope>NUCLEOTIDE SEQUENCE [LARGE SCALE GENOMIC DNA]</scope>
    <source>
        <strain evidence="2">CBS 109695</strain>
    </source>
</reference>
<proteinExistence type="predicted"/>
<accession>A0A167W5L4</accession>
<dbReference type="EMBL" id="KV417822">
    <property type="protein sequence ID" value="KZP05720.1"/>
    <property type="molecule type" value="Genomic_DNA"/>
</dbReference>
<protein>
    <submittedName>
        <fullName evidence="2">Uncharacterized protein</fullName>
    </submittedName>
</protein>